<feature type="transmembrane region" description="Helical" evidence="6">
    <location>
        <begin position="65"/>
        <end position="85"/>
    </location>
</feature>
<dbReference type="EMBL" id="NRGP01000019">
    <property type="protein sequence ID" value="PCC45851.1"/>
    <property type="molecule type" value="Genomic_DNA"/>
</dbReference>
<dbReference type="GO" id="GO:0022857">
    <property type="term" value="F:transmembrane transporter activity"/>
    <property type="evidence" value="ECO:0007669"/>
    <property type="project" value="InterPro"/>
</dbReference>
<dbReference type="PANTHER" id="PTHR43124">
    <property type="entry name" value="PURINE EFFLUX PUMP PBUE"/>
    <property type="match status" value="1"/>
</dbReference>
<feature type="transmembrane region" description="Helical" evidence="6">
    <location>
        <begin position="223"/>
        <end position="244"/>
    </location>
</feature>
<dbReference type="CDD" id="cd17324">
    <property type="entry name" value="MFS_NepI_like"/>
    <property type="match status" value="1"/>
</dbReference>
<dbReference type="Gene3D" id="1.20.1250.20">
    <property type="entry name" value="MFS general substrate transporter like domains"/>
    <property type="match status" value="1"/>
</dbReference>
<organism evidence="8 9">
    <name type="scientific">Brevibacterium aurantiacum</name>
    <dbReference type="NCBI Taxonomy" id="273384"/>
    <lineage>
        <taxon>Bacteria</taxon>
        <taxon>Bacillati</taxon>
        <taxon>Actinomycetota</taxon>
        <taxon>Actinomycetes</taxon>
        <taxon>Micrococcales</taxon>
        <taxon>Brevibacteriaceae</taxon>
        <taxon>Brevibacterium</taxon>
    </lineage>
</organism>
<feature type="domain" description="Major facilitator superfamily (MFS) profile" evidence="7">
    <location>
        <begin position="26"/>
        <end position="402"/>
    </location>
</feature>
<feature type="transmembrane region" description="Helical" evidence="6">
    <location>
        <begin position="21"/>
        <end position="45"/>
    </location>
</feature>
<dbReference type="PANTHER" id="PTHR43124:SF10">
    <property type="entry name" value="PURINE EFFLUX PUMP PBUE"/>
    <property type="match status" value="1"/>
</dbReference>
<gene>
    <name evidence="8" type="ORF">CIK64_14095</name>
</gene>
<keyword evidence="3 6" id="KW-0812">Transmembrane</keyword>
<feature type="transmembrane region" description="Helical" evidence="6">
    <location>
        <begin position="295"/>
        <end position="322"/>
    </location>
</feature>
<sequence length="413" mass="43112">MSMSNDLEQQDDPVAEGDSRLLIGARLFALVLGTFTVGLAEYVLIGQLDFVAAGLGTSESVAGQLVTAFAIAYAVCTPLMVALLARVARRKVLVSNFAIFAALSAVSYLLPEFWGFAAARVVMAVSAGIIVVTSIGSVSRILPPNALGRGIATVQTGFTASLVLGVPLGRVLAEALGWRSVFLAMAVLAIVSAVLVRLLLPSMPGRPGVKLGRQLSLLGDRRVLHGLAITVLWLGGYSLVYTYLAPYMLQIAGISGGLVTLVLFLFGLASLFGTQIGGAYTDRQGFYRSLLHGKALHIVFLAVLPFAAMVSSAAAILVLIVWSFSAWFSASAQQVRIAAIDQQESDMLIGLNQSAMQVAIAIGAAAGGMLIPVFGLAPLPWIGAALVLASLALLLASNRGARHVPELTAERGL</sequence>
<keyword evidence="4 6" id="KW-1133">Transmembrane helix</keyword>
<feature type="transmembrane region" description="Helical" evidence="6">
    <location>
        <begin position="92"/>
        <end position="110"/>
    </location>
</feature>
<evidence type="ECO:0000256" key="4">
    <source>
        <dbReference type="ARBA" id="ARBA00022989"/>
    </source>
</evidence>
<dbReference type="GO" id="GO:0005886">
    <property type="term" value="C:plasma membrane"/>
    <property type="evidence" value="ECO:0007669"/>
    <property type="project" value="UniProtKB-SubCell"/>
</dbReference>
<evidence type="ECO:0000256" key="3">
    <source>
        <dbReference type="ARBA" id="ARBA00022692"/>
    </source>
</evidence>
<feature type="transmembrane region" description="Helical" evidence="6">
    <location>
        <begin position="181"/>
        <end position="200"/>
    </location>
</feature>
<keyword evidence="5 6" id="KW-0472">Membrane</keyword>
<comment type="subcellular location">
    <subcellularLocation>
        <location evidence="1">Cell membrane</location>
        <topology evidence="1">Multi-pass membrane protein</topology>
    </subcellularLocation>
</comment>
<feature type="transmembrane region" description="Helical" evidence="6">
    <location>
        <begin position="250"/>
        <end position="274"/>
    </location>
</feature>
<dbReference type="InterPro" id="IPR011701">
    <property type="entry name" value="MFS"/>
</dbReference>
<dbReference type="Pfam" id="PF07690">
    <property type="entry name" value="MFS_1"/>
    <property type="match status" value="1"/>
</dbReference>
<evidence type="ECO:0000313" key="8">
    <source>
        <dbReference type="EMBL" id="PCC45851.1"/>
    </source>
</evidence>
<comment type="caution">
    <text evidence="8">The sequence shown here is derived from an EMBL/GenBank/DDBJ whole genome shotgun (WGS) entry which is preliminary data.</text>
</comment>
<evidence type="ECO:0000256" key="2">
    <source>
        <dbReference type="ARBA" id="ARBA00022475"/>
    </source>
</evidence>
<dbReference type="InterPro" id="IPR036259">
    <property type="entry name" value="MFS_trans_sf"/>
</dbReference>
<evidence type="ECO:0000259" key="7">
    <source>
        <dbReference type="PROSITE" id="PS50850"/>
    </source>
</evidence>
<evidence type="ECO:0000256" key="6">
    <source>
        <dbReference type="SAM" id="Phobius"/>
    </source>
</evidence>
<dbReference type="InterPro" id="IPR050189">
    <property type="entry name" value="MFS_Efflux_Transporters"/>
</dbReference>
<dbReference type="SUPFAM" id="SSF103473">
    <property type="entry name" value="MFS general substrate transporter"/>
    <property type="match status" value="1"/>
</dbReference>
<keyword evidence="2" id="KW-1003">Cell membrane</keyword>
<reference evidence="8 9" key="1">
    <citation type="journal article" date="2017" name="Elife">
        <title>Extensive horizontal gene transfer in cheese-associated bacteria.</title>
        <authorList>
            <person name="Bonham K.S."/>
            <person name="Wolfe B.E."/>
            <person name="Dutton R.J."/>
        </authorList>
    </citation>
    <scope>NUCLEOTIDE SEQUENCE [LARGE SCALE GENOMIC DNA]</scope>
    <source>
        <strain evidence="8 9">947_7</strain>
    </source>
</reference>
<accession>A0A2A3Z2W5</accession>
<dbReference type="AlphaFoldDB" id="A0A2A3Z2W5"/>
<evidence type="ECO:0000256" key="1">
    <source>
        <dbReference type="ARBA" id="ARBA00004651"/>
    </source>
</evidence>
<name>A0A2A3Z2W5_BREAU</name>
<evidence type="ECO:0000256" key="5">
    <source>
        <dbReference type="ARBA" id="ARBA00023136"/>
    </source>
</evidence>
<proteinExistence type="predicted"/>
<feature type="transmembrane region" description="Helical" evidence="6">
    <location>
        <begin position="150"/>
        <end position="169"/>
    </location>
</feature>
<feature type="transmembrane region" description="Helical" evidence="6">
    <location>
        <begin position="379"/>
        <end position="396"/>
    </location>
</feature>
<feature type="transmembrane region" description="Helical" evidence="6">
    <location>
        <begin position="116"/>
        <end position="138"/>
    </location>
</feature>
<dbReference type="Proteomes" id="UP000217564">
    <property type="component" value="Unassembled WGS sequence"/>
</dbReference>
<dbReference type="InterPro" id="IPR020846">
    <property type="entry name" value="MFS_dom"/>
</dbReference>
<evidence type="ECO:0000313" key="9">
    <source>
        <dbReference type="Proteomes" id="UP000217564"/>
    </source>
</evidence>
<protein>
    <recommendedName>
        <fullName evidence="7">Major facilitator superfamily (MFS) profile domain-containing protein</fullName>
    </recommendedName>
</protein>
<dbReference type="PROSITE" id="PS50850">
    <property type="entry name" value="MFS"/>
    <property type="match status" value="1"/>
</dbReference>